<dbReference type="AlphaFoldDB" id="A0A6F9E341"/>
<feature type="region of interest" description="Disordered" evidence="1">
    <location>
        <begin position="1"/>
        <end position="41"/>
    </location>
</feature>
<feature type="compositionally biased region" description="Basic and acidic residues" evidence="1">
    <location>
        <begin position="30"/>
        <end position="41"/>
    </location>
</feature>
<sequence>MYAGGRTGCALADKDMGGRVGKRQGGTGTCEKERPRGGVNG</sequence>
<dbReference type="EMBL" id="LR792683">
    <property type="protein sequence ID" value="CAB3390808.1"/>
    <property type="molecule type" value="Genomic_DNA"/>
</dbReference>
<dbReference type="Proteomes" id="UP000502196">
    <property type="component" value="Chromosome"/>
</dbReference>
<gene>
    <name evidence="2" type="ORF">COOX1_0598</name>
</gene>
<protein>
    <submittedName>
        <fullName evidence="2">Uncharacterized protein</fullName>
    </submittedName>
</protein>
<accession>A0A6F9E341</accession>
<evidence type="ECO:0000313" key="3">
    <source>
        <dbReference type="Proteomes" id="UP000502196"/>
    </source>
</evidence>
<name>A0A6F9E341_9BACL</name>
<evidence type="ECO:0000256" key="1">
    <source>
        <dbReference type="SAM" id="MobiDB-lite"/>
    </source>
</evidence>
<organism evidence="2 3">
    <name type="scientific">Kyrpidia spormannii</name>
    <dbReference type="NCBI Taxonomy" id="2055160"/>
    <lineage>
        <taxon>Bacteria</taxon>
        <taxon>Bacillati</taxon>
        <taxon>Bacillota</taxon>
        <taxon>Bacilli</taxon>
        <taxon>Bacillales</taxon>
        <taxon>Alicyclobacillaceae</taxon>
        <taxon>Kyrpidia</taxon>
    </lineage>
</organism>
<proteinExistence type="predicted"/>
<evidence type="ECO:0000313" key="2">
    <source>
        <dbReference type="EMBL" id="CAB3390808.1"/>
    </source>
</evidence>
<reference evidence="2 3" key="1">
    <citation type="submission" date="2020-04" db="EMBL/GenBank/DDBJ databases">
        <authorList>
            <person name="Hogendoorn C."/>
        </authorList>
    </citation>
    <scope>NUCLEOTIDE SEQUENCE [LARGE SCALE GENOMIC DNA]</scope>
    <source>
        <strain evidence="2">COOX1</strain>
    </source>
</reference>